<keyword evidence="3" id="KW-1185">Reference proteome</keyword>
<evidence type="ECO:0008006" key="4">
    <source>
        <dbReference type="Google" id="ProtNLM"/>
    </source>
</evidence>
<proteinExistence type="predicted"/>
<keyword evidence="1" id="KW-0812">Transmembrane</keyword>
<dbReference type="Pfam" id="PF22564">
    <property type="entry name" value="HAAS"/>
    <property type="match status" value="1"/>
</dbReference>
<dbReference type="EMBL" id="CP031124">
    <property type="protein sequence ID" value="AXF86465.1"/>
    <property type="molecule type" value="Genomic_DNA"/>
</dbReference>
<evidence type="ECO:0000256" key="1">
    <source>
        <dbReference type="SAM" id="Phobius"/>
    </source>
</evidence>
<dbReference type="OrthoDB" id="9804829at2"/>
<evidence type="ECO:0000313" key="3">
    <source>
        <dbReference type="Proteomes" id="UP000252182"/>
    </source>
</evidence>
<feature type="transmembrane region" description="Helical" evidence="1">
    <location>
        <begin position="231"/>
        <end position="248"/>
    </location>
</feature>
<accession>A0A345DDM7</accession>
<sequence length="270" mass="30435">MNRDAFLAALKAQLNQLPTAQRDDIISDYAQYFDDAMTAGRNETDVIAQLGTPQQLARELFAQHQLDAWEAHKTPNNFISVLTSSFRLGAIRFGLSLPFLLGVIGSALLSLISYIVFITGILWLCLSLSQIFFSWPAPNQFILNDSGIGPWFVMTDSDMNAPAIDIMGKDNQAFKIEHQPDGGVTLHARDRNGELTLIKNADGSIKTLDVKKGEEHLQISRLHTISPFERLLLSLGMILASFFSIRLAKKWWVRTWAWWRAELDKHIVTH</sequence>
<gene>
    <name evidence="2" type="ORF">DTO96_102219</name>
</gene>
<protein>
    <recommendedName>
        <fullName evidence="4">DUF1700 domain-containing protein</fullName>
    </recommendedName>
</protein>
<dbReference type="Proteomes" id="UP000252182">
    <property type="component" value="Chromosome"/>
</dbReference>
<dbReference type="KEGG" id="hyf:DTO96_102219"/>
<organism evidence="2 3">
    <name type="scientific">Ephemeroptericola cinctiostellae</name>
    <dbReference type="NCBI Taxonomy" id="2268024"/>
    <lineage>
        <taxon>Bacteria</taxon>
        <taxon>Pseudomonadati</taxon>
        <taxon>Pseudomonadota</taxon>
        <taxon>Betaproteobacteria</taxon>
        <taxon>Burkholderiales</taxon>
        <taxon>Burkholderiaceae</taxon>
        <taxon>Ephemeroptericola</taxon>
    </lineage>
</organism>
<evidence type="ECO:0000313" key="2">
    <source>
        <dbReference type="EMBL" id="AXF86465.1"/>
    </source>
</evidence>
<keyword evidence="1" id="KW-0472">Membrane</keyword>
<feature type="transmembrane region" description="Helical" evidence="1">
    <location>
        <begin position="99"/>
        <end position="126"/>
    </location>
</feature>
<dbReference type="AlphaFoldDB" id="A0A345DDM7"/>
<dbReference type="RefSeq" id="WP_114563539.1">
    <property type="nucleotide sequence ID" value="NZ_CP031124.1"/>
</dbReference>
<keyword evidence="1" id="KW-1133">Transmembrane helix</keyword>
<reference evidence="3" key="1">
    <citation type="submission" date="2018-07" db="EMBL/GenBank/DDBJ databases">
        <authorList>
            <person name="Kim H."/>
        </authorList>
    </citation>
    <scope>NUCLEOTIDE SEQUENCE [LARGE SCALE GENOMIC DNA]</scope>
    <source>
        <strain evidence="3">F02</strain>
    </source>
</reference>
<name>A0A345DDM7_9BURK</name>